<dbReference type="PRINTS" id="PR00038">
    <property type="entry name" value="HTHLUXR"/>
</dbReference>
<dbReference type="PANTHER" id="PTHR16305">
    <property type="entry name" value="TESTICULAR SOLUBLE ADENYLYL CYCLASE"/>
    <property type="match status" value="1"/>
</dbReference>
<protein>
    <submittedName>
        <fullName evidence="5">LuxR family transcriptional regulator</fullName>
    </submittedName>
</protein>
<proteinExistence type="predicted"/>
<keyword evidence="1" id="KW-0547">Nucleotide-binding</keyword>
<accession>A0A918WER8</accession>
<organism evidence="5 6">
    <name type="scientific">Streptomyces cinnamoneus</name>
    <name type="common">Streptoverticillium cinnamoneum</name>
    <dbReference type="NCBI Taxonomy" id="53446"/>
    <lineage>
        <taxon>Bacteria</taxon>
        <taxon>Bacillati</taxon>
        <taxon>Actinomycetota</taxon>
        <taxon>Actinomycetes</taxon>
        <taxon>Kitasatosporales</taxon>
        <taxon>Streptomycetaceae</taxon>
        <taxon>Streptomyces</taxon>
        <taxon>Streptomyces cinnamoneus group</taxon>
    </lineage>
</organism>
<dbReference type="Pfam" id="PF13191">
    <property type="entry name" value="AAA_16"/>
    <property type="match status" value="1"/>
</dbReference>
<dbReference type="SUPFAM" id="SSF48452">
    <property type="entry name" value="TPR-like"/>
    <property type="match status" value="2"/>
</dbReference>
<dbReference type="GO" id="GO:0004016">
    <property type="term" value="F:adenylate cyclase activity"/>
    <property type="evidence" value="ECO:0007669"/>
    <property type="project" value="TreeGrafter"/>
</dbReference>
<dbReference type="SMART" id="SM00421">
    <property type="entry name" value="HTH_LUXR"/>
    <property type="match status" value="1"/>
</dbReference>
<evidence type="ECO:0000313" key="6">
    <source>
        <dbReference type="Proteomes" id="UP000646244"/>
    </source>
</evidence>
<evidence type="ECO:0000256" key="3">
    <source>
        <dbReference type="SAM" id="MobiDB-lite"/>
    </source>
</evidence>
<reference evidence="5" key="2">
    <citation type="submission" date="2020-09" db="EMBL/GenBank/DDBJ databases">
        <authorList>
            <person name="Sun Q."/>
            <person name="Ohkuma M."/>
        </authorList>
    </citation>
    <scope>NUCLEOTIDE SEQUENCE</scope>
    <source>
        <strain evidence="5">JCM 4633</strain>
    </source>
</reference>
<feature type="domain" description="HTH luxR-type" evidence="4">
    <location>
        <begin position="868"/>
        <end position="933"/>
    </location>
</feature>
<dbReference type="GO" id="GO:0006355">
    <property type="term" value="P:regulation of DNA-templated transcription"/>
    <property type="evidence" value="ECO:0007669"/>
    <property type="project" value="InterPro"/>
</dbReference>
<dbReference type="InterPro" id="IPR011990">
    <property type="entry name" value="TPR-like_helical_dom_sf"/>
</dbReference>
<reference evidence="5" key="1">
    <citation type="journal article" date="2014" name="Int. J. Syst. Evol. Microbiol.">
        <title>Complete genome sequence of Corynebacterium casei LMG S-19264T (=DSM 44701T), isolated from a smear-ripened cheese.</title>
        <authorList>
            <consortium name="US DOE Joint Genome Institute (JGI-PGF)"/>
            <person name="Walter F."/>
            <person name="Albersmeier A."/>
            <person name="Kalinowski J."/>
            <person name="Ruckert C."/>
        </authorList>
    </citation>
    <scope>NUCLEOTIDE SEQUENCE</scope>
    <source>
        <strain evidence="5">JCM 4633</strain>
    </source>
</reference>
<dbReference type="EMBL" id="BMVB01000001">
    <property type="protein sequence ID" value="GHC33989.1"/>
    <property type="molecule type" value="Genomic_DNA"/>
</dbReference>
<dbReference type="Proteomes" id="UP000646244">
    <property type="component" value="Unassembled WGS sequence"/>
</dbReference>
<dbReference type="PROSITE" id="PS50043">
    <property type="entry name" value="HTH_LUXR_2"/>
    <property type="match status" value="1"/>
</dbReference>
<dbReference type="InterPro" id="IPR000792">
    <property type="entry name" value="Tscrpt_reg_LuxR_C"/>
</dbReference>
<feature type="compositionally biased region" description="Low complexity" evidence="3">
    <location>
        <begin position="926"/>
        <end position="940"/>
    </location>
</feature>
<evidence type="ECO:0000256" key="1">
    <source>
        <dbReference type="ARBA" id="ARBA00022741"/>
    </source>
</evidence>
<dbReference type="InterPro" id="IPR016032">
    <property type="entry name" value="Sig_transdc_resp-reg_C-effctor"/>
</dbReference>
<dbReference type="Gene3D" id="1.10.10.10">
    <property type="entry name" value="Winged helix-like DNA-binding domain superfamily/Winged helix DNA-binding domain"/>
    <property type="match status" value="1"/>
</dbReference>
<evidence type="ECO:0000259" key="4">
    <source>
        <dbReference type="PROSITE" id="PS50043"/>
    </source>
</evidence>
<dbReference type="GO" id="GO:0005524">
    <property type="term" value="F:ATP binding"/>
    <property type="evidence" value="ECO:0007669"/>
    <property type="project" value="UniProtKB-KW"/>
</dbReference>
<dbReference type="SUPFAM" id="SSF52540">
    <property type="entry name" value="P-loop containing nucleoside triphosphate hydrolases"/>
    <property type="match status" value="1"/>
</dbReference>
<gene>
    <name evidence="5" type="ORF">GCM10010507_03290</name>
</gene>
<comment type="caution">
    <text evidence="5">The sequence shown here is derived from an EMBL/GenBank/DDBJ whole genome shotgun (WGS) entry which is preliminary data.</text>
</comment>
<dbReference type="Pfam" id="PF00196">
    <property type="entry name" value="GerE"/>
    <property type="match status" value="1"/>
</dbReference>
<dbReference type="AlphaFoldDB" id="A0A918WER8"/>
<evidence type="ECO:0000313" key="5">
    <source>
        <dbReference type="EMBL" id="GHC33989.1"/>
    </source>
</evidence>
<dbReference type="GO" id="GO:0003677">
    <property type="term" value="F:DNA binding"/>
    <property type="evidence" value="ECO:0007669"/>
    <property type="project" value="InterPro"/>
</dbReference>
<dbReference type="CDD" id="cd06170">
    <property type="entry name" value="LuxR_C_like"/>
    <property type="match status" value="1"/>
</dbReference>
<dbReference type="PANTHER" id="PTHR16305:SF35">
    <property type="entry name" value="TRANSCRIPTIONAL ACTIVATOR DOMAIN"/>
    <property type="match status" value="1"/>
</dbReference>
<feature type="region of interest" description="Disordered" evidence="3">
    <location>
        <begin position="925"/>
        <end position="952"/>
    </location>
</feature>
<dbReference type="PROSITE" id="PS00622">
    <property type="entry name" value="HTH_LUXR_1"/>
    <property type="match status" value="1"/>
</dbReference>
<sequence length="952" mass="100738">MAVTFDAGQGGPQRLAGRSVELSGLMRLAARAREGTAHAVLLRGPAGIGRSSLLSAVSDRLHPAGFTVRHHAGLPGDRATGEARGIRALLGPGAAALRTAADTPAARALDGYAAHRRVHAQALALMAEGPLALVVDDAQWCDETSLKCLDFVLRRTAARPLLLLMSQRTDCDGPGTPVLAEMLAQDRCTLLELGPIGDGATARLIAHVLGGTPDERFVGRCAEITGGNPQLLHRLLDGLREAGVRPDASGVHRLAAAGEAVAASAVPAHLAGQPRPVRRVARALAVLGSVDTDLLTALSGVTGTRMTAAMDALRRNEVIVPGEPETMCDPVRTAVLADLPAPELEELRARAARILNDTGRPAAEVAEQLVLLAELDEPWMLDVLRDAATEAPGRAAAEAAVRYLQRALAAGTEAQRRDIRVELARACARIAPAMALWHLREALDAATGPLDRAPIAVEYGLAALHTGRAPEAVRALGRVLDGLHTELGADPAPAERELRTGVESAFLVTAVNEKAVMATARERARSWPVPHGDSPAERRLLAAMSTYAALDGRPAHEAAALARRSLRVEETAPSSWWVLGASVVLGLADEVDESLAGLERALSGSRTHYEPHTHVAALAGRSLLLYGTGDVTGAAADARAAVDIADHSERTAGSPMPHIALSTVLLSQGKAREAAGILDHVGRGGADRHIWEWHHYLYVQGRIQRELGDLDGALELWLRCGRSLEEAGVTNPVLAPWWLPATTTLVRMGRTGDAAAVVESVEPHIRRWGTPRAHGIGLIAAAVVAEGRVRVDRLAEAVDVLADSPARLEHAKATYQLGHELLARGDARAARQHLRQAIELATRCGYHALSAVARTQLLTAGGRMSQIAVSPLDSLTDSERRIATLAKGGISNREIAEALFITPRTVEMHLTNVYRKLDVRGRADLPRQLGAPGPRRAPAATDHGGRAVRRAG</sequence>
<name>A0A918WER8_STRCJ</name>
<dbReference type="InterPro" id="IPR041664">
    <property type="entry name" value="AAA_16"/>
</dbReference>
<dbReference type="Gene3D" id="1.25.40.10">
    <property type="entry name" value="Tetratricopeptide repeat domain"/>
    <property type="match status" value="1"/>
</dbReference>
<dbReference type="GO" id="GO:0005737">
    <property type="term" value="C:cytoplasm"/>
    <property type="evidence" value="ECO:0007669"/>
    <property type="project" value="TreeGrafter"/>
</dbReference>
<dbReference type="SUPFAM" id="SSF46894">
    <property type="entry name" value="C-terminal effector domain of the bipartite response regulators"/>
    <property type="match status" value="1"/>
</dbReference>
<dbReference type="InterPro" id="IPR027417">
    <property type="entry name" value="P-loop_NTPase"/>
</dbReference>
<evidence type="ECO:0000256" key="2">
    <source>
        <dbReference type="ARBA" id="ARBA00022840"/>
    </source>
</evidence>
<dbReference type="InterPro" id="IPR036388">
    <property type="entry name" value="WH-like_DNA-bd_sf"/>
</dbReference>
<keyword evidence="2" id="KW-0067">ATP-binding</keyword>
<dbReference type="RefSeq" id="WP_190107768.1">
    <property type="nucleotide sequence ID" value="NZ_BMVB01000001.1"/>
</dbReference>